<evidence type="ECO:0000259" key="2">
    <source>
        <dbReference type="Pfam" id="PF13649"/>
    </source>
</evidence>
<keyword evidence="3" id="KW-1185">Reference proteome</keyword>
<evidence type="ECO:0000256" key="1">
    <source>
        <dbReference type="ARBA" id="ARBA00022679"/>
    </source>
</evidence>
<dbReference type="Gene3D" id="3.40.50.150">
    <property type="entry name" value="Vaccinia Virus protein VP39"/>
    <property type="match status" value="1"/>
</dbReference>
<protein>
    <submittedName>
        <fullName evidence="4">Uncharacterized protein LOC110976321</fullName>
    </submittedName>
</protein>
<dbReference type="AlphaFoldDB" id="A0A8B7XWE3"/>
<evidence type="ECO:0000313" key="4">
    <source>
        <dbReference type="RefSeq" id="XP_022085193.1"/>
    </source>
</evidence>
<reference evidence="4" key="1">
    <citation type="submission" date="2025-08" db="UniProtKB">
        <authorList>
            <consortium name="RefSeq"/>
        </authorList>
    </citation>
    <scope>IDENTIFICATION</scope>
</reference>
<accession>A0A8B7XWE3</accession>
<dbReference type="PANTHER" id="PTHR43861">
    <property type="entry name" value="TRANS-ACONITATE 2-METHYLTRANSFERASE-RELATED"/>
    <property type="match status" value="1"/>
</dbReference>
<evidence type="ECO:0000313" key="3">
    <source>
        <dbReference type="Proteomes" id="UP000694845"/>
    </source>
</evidence>
<dbReference type="GeneID" id="110976321"/>
<dbReference type="KEGG" id="aplc:110976321"/>
<proteinExistence type="predicted"/>
<dbReference type="GO" id="GO:0016740">
    <property type="term" value="F:transferase activity"/>
    <property type="evidence" value="ECO:0007669"/>
    <property type="project" value="UniProtKB-KW"/>
</dbReference>
<keyword evidence="1" id="KW-0808">Transferase</keyword>
<dbReference type="OrthoDB" id="506498at2759"/>
<gene>
    <name evidence="4" type="primary">LOC110976321</name>
</gene>
<dbReference type="Pfam" id="PF13649">
    <property type="entry name" value="Methyltransf_25"/>
    <property type="match status" value="1"/>
</dbReference>
<dbReference type="SUPFAM" id="SSF53335">
    <property type="entry name" value="S-adenosyl-L-methionine-dependent methyltransferases"/>
    <property type="match status" value="1"/>
</dbReference>
<dbReference type="CDD" id="cd02440">
    <property type="entry name" value="AdoMet_MTases"/>
    <property type="match status" value="1"/>
</dbReference>
<name>A0A8B7XWE3_ACAPL</name>
<organism evidence="3 4">
    <name type="scientific">Acanthaster planci</name>
    <name type="common">Crown-of-thorns starfish</name>
    <dbReference type="NCBI Taxonomy" id="133434"/>
    <lineage>
        <taxon>Eukaryota</taxon>
        <taxon>Metazoa</taxon>
        <taxon>Echinodermata</taxon>
        <taxon>Eleutherozoa</taxon>
        <taxon>Asterozoa</taxon>
        <taxon>Asteroidea</taxon>
        <taxon>Valvatacea</taxon>
        <taxon>Valvatida</taxon>
        <taxon>Acanthasteridae</taxon>
        <taxon>Acanthaster</taxon>
    </lineage>
</organism>
<dbReference type="OMA" id="CNRLAME"/>
<dbReference type="RefSeq" id="XP_022085193.1">
    <property type="nucleotide sequence ID" value="XM_022229501.1"/>
</dbReference>
<dbReference type="InterPro" id="IPR029063">
    <property type="entry name" value="SAM-dependent_MTases_sf"/>
</dbReference>
<sequence>MNKVLKSKLKFLVSLKVKHSKGGNRSICNRLAMEHFDKLTCRPQDSVLYVGCGAGEEAVILATRVRDVVGIDVDSAILEIAKRDFPADNVEYVLDDLGDASPNLPKWTGAFDKVVSIGRAMFFPKMATVLRNMVGCLKPGGEMLAIIPNDDFNFFDGAATIIEEHPEWGQSLKERNVTLWHKTEGEAEGLMREICEWSQLSCKTQRLNFGLSEEKAKLVWLDSLEAVEQVGESNQTACLEAMWQWARAEYESNEHGILNKPSEYMVVYGIKKN</sequence>
<dbReference type="Proteomes" id="UP000694845">
    <property type="component" value="Unplaced"/>
</dbReference>
<feature type="domain" description="Methyltransferase" evidence="2">
    <location>
        <begin position="47"/>
        <end position="141"/>
    </location>
</feature>
<dbReference type="InterPro" id="IPR041698">
    <property type="entry name" value="Methyltransf_25"/>
</dbReference>